<dbReference type="GO" id="GO:0006633">
    <property type="term" value="P:fatty acid biosynthetic process"/>
    <property type="evidence" value="ECO:0007669"/>
    <property type="project" value="InterPro"/>
</dbReference>
<dbReference type="Pfam" id="PF01575">
    <property type="entry name" value="MaoC_dehydratas"/>
    <property type="match status" value="1"/>
</dbReference>
<evidence type="ECO:0000259" key="1">
    <source>
        <dbReference type="Pfam" id="PF01575"/>
    </source>
</evidence>
<dbReference type="SUPFAM" id="SSF54637">
    <property type="entry name" value="Thioesterase/thiol ester dehydrase-isomerase"/>
    <property type="match status" value="1"/>
</dbReference>
<accession>A0A0R2U619</accession>
<evidence type="ECO:0000313" key="3">
    <source>
        <dbReference type="Proteomes" id="UP000051213"/>
    </source>
</evidence>
<protein>
    <recommendedName>
        <fullName evidence="1">MaoC-like domain-containing protein</fullName>
    </recommendedName>
</protein>
<sequence>MTEKLDRLPSMTGLFGKAAFRTDRYQLGDPIPRLGNSVDDVYVDQNHLRAYQALCGFQVGEKLPATYLNMLTFPMVLNIMTHGDFPMKAMGQVHLANKIAVHHNFDIRQPMSLSATIGDSQLTSRGLEWMVEGSVKVDNAIVWSSVSTMLHRCKTDIDRELKTPVMQEGISQEWQVDSNMGRRYAKVSGDYNPIHMANITAKLFGFKKAIVHGMWSKARCLAMLSEQLPDTGYTVDVSFHRPLFLPSKVLFYTKQCPRQTQFSLFNPISEQAHLEGSISQDFTNA</sequence>
<dbReference type="EMBL" id="LICA01000117">
    <property type="protein sequence ID" value="KRO94988.1"/>
    <property type="molecule type" value="Genomic_DNA"/>
</dbReference>
<dbReference type="PANTHER" id="PTHR43841:SF1">
    <property type="entry name" value="3-HYDROXYACYL-THIOESTER DEHYDRATASE X"/>
    <property type="match status" value="1"/>
</dbReference>
<dbReference type="InterPro" id="IPR029069">
    <property type="entry name" value="HotDog_dom_sf"/>
</dbReference>
<dbReference type="InterPro" id="IPR003965">
    <property type="entry name" value="Fatty_acid_synthase"/>
</dbReference>
<dbReference type="GO" id="GO:0005835">
    <property type="term" value="C:fatty acid synthase complex"/>
    <property type="evidence" value="ECO:0007669"/>
    <property type="project" value="InterPro"/>
</dbReference>
<comment type="caution">
    <text evidence="2">The sequence shown here is derived from an EMBL/GenBank/DDBJ whole genome shotgun (WGS) entry which is preliminary data.</text>
</comment>
<dbReference type="PANTHER" id="PTHR43841">
    <property type="entry name" value="3-HYDROXYACYL-THIOESTER DEHYDRATASE HTDX-RELATED"/>
    <property type="match status" value="1"/>
</dbReference>
<dbReference type="GO" id="GO:0004312">
    <property type="term" value="F:fatty acid synthase activity"/>
    <property type="evidence" value="ECO:0007669"/>
    <property type="project" value="InterPro"/>
</dbReference>
<feature type="domain" description="MaoC-like" evidence="1">
    <location>
        <begin position="172"/>
        <end position="251"/>
    </location>
</feature>
<reference evidence="2 3" key="1">
    <citation type="submission" date="2015-10" db="EMBL/GenBank/DDBJ databases">
        <title>Metagenome-Assembled Genomes uncover a global brackish microbiome.</title>
        <authorList>
            <person name="Hugerth L.W."/>
            <person name="Larsson J."/>
            <person name="Alneberg J."/>
            <person name="Lindh M.V."/>
            <person name="Legrand C."/>
            <person name="Pinhassi J."/>
            <person name="Andersson A.F."/>
        </authorList>
    </citation>
    <scope>NUCLEOTIDE SEQUENCE [LARGE SCALE GENOMIC DNA]</scope>
    <source>
        <strain evidence="2">BACL26 MAG-121220-bin70</strain>
    </source>
</reference>
<gene>
    <name evidence="2" type="ORF">ABS24_08980</name>
</gene>
<dbReference type="AlphaFoldDB" id="A0A0R2U619"/>
<organism evidence="2 3">
    <name type="scientific">SAR92 bacterium BACL26 MAG-121220-bin70</name>
    <dbReference type="NCBI Taxonomy" id="1655626"/>
    <lineage>
        <taxon>Bacteria</taxon>
        <taxon>Pseudomonadati</taxon>
        <taxon>Pseudomonadota</taxon>
        <taxon>Gammaproteobacteria</taxon>
        <taxon>Cellvibrionales</taxon>
        <taxon>Porticoccaceae</taxon>
        <taxon>SAR92 clade</taxon>
    </lineage>
</organism>
<dbReference type="Proteomes" id="UP000051213">
    <property type="component" value="Unassembled WGS sequence"/>
</dbReference>
<dbReference type="Gene3D" id="3.10.129.10">
    <property type="entry name" value="Hotdog Thioesterase"/>
    <property type="match status" value="1"/>
</dbReference>
<proteinExistence type="predicted"/>
<dbReference type="InterPro" id="IPR002539">
    <property type="entry name" value="MaoC-like_dom"/>
</dbReference>
<evidence type="ECO:0000313" key="2">
    <source>
        <dbReference type="EMBL" id="KRO94988.1"/>
    </source>
</evidence>
<name>A0A0R2U619_9GAMM</name>
<dbReference type="PRINTS" id="PR01483">
    <property type="entry name" value="FASYNTHASE"/>
</dbReference>